<keyword evidence="2" id="KW-1185">Reference proteome</keyword>
<dbReference type="Gene3D" id="3.40.1190.30">
    <property type="match status" value="1"/>
</dbReference>
<evidence type="ECO:0000313" key="2">
    <source>
        <dbReference type="Proteomes" id="UP001560045"/>
    </source>
</evidence>
<dbReference type="RefSeq" id="WP_369210513.1">
    <property type="nucleotide sequence ID" value="NZ_JBFNXQ010000158.1"/>
</dbReference>
<reference evidence="1 2" key="1">
    <citation type="submission" date="2024-06" db="EMBL/GenBank/DDBJ databases">
        <title>Draft genome sequence of Geodermatophilus badlandi, a novel member of the Geodermatophilaceae isolated from badland sedimentary rocks in the Red desert, Wyoming, USA.</title>
        <authorList>
            <person name="Ben Tekaya S."/>
            <person name="Nouioui I."/>
            <person name="Flores G.M."/>
            <person name="Shaal M.N."/>
            <person name="Bredoire F."/>
            <person name="Basile F."/>
            <person name="Van Diepen L."/>
            <person name="Ward N.L."/>
        </authorList>
    </citation>
    <scope>NUCLEOTIDE SEQUENCE [LARGE SCALE GENOMIC DNA]</scope>
    <source>
        <strain evidence="1 2">WL48A</strain>
    </source>
</reference>
<organism evidence="1 2">
    <name type="scientific">Geodermatophilus maliterrae</name>
    <dbReference type="NCBI Taxonomy" id="3162531"/>
    <lineage>
        <taxon>Bacteria</taxon>
        <taxon>Bacillati</taxon>
        <taxon>Actinomycetota</taxon>
        <taxon>Actinomycetes</taxon>
        <taxon>Geodermatophilales</taxon>
        <taxon>Geodermatophilaceae</taxon>
        <taxon>Geodermatophilus</taxon>
    </lineage>
</organism>
<comment type="caution">
    <text evidence="1">The sequence shown here is derived from an EMBL/GenBank/DDBJ whole genome shotgun (WGS) entry which is preliminary data.</text>
</comment>
<name>A0ABV3XMA2_9ACTN</name>
<sequence>MQNARDVVVKGRSGVDVHPLHGEVGLDDVETSGKFLGDSTANVAVAAADTSESQNA</sequence>
<gene>
    <name evidence="1" type="ORF">ABQ292_25555</name>
</gene>
<accession>A0ABV3XMA2</accession>
<proteinExistence type="predicted"/>
<dbReference type="Proteomes" id="UP001560045">
    <property type="component" value="Unassembled WGS sequence"/>
</dbReference>
<dbReference type="EMBL" id="JBFNXQ010000158">
    <property type="protein sequence ID" value="MEX5721720.1"/>
    <property type="molecule type" value="Genomic_DNA"/>
</dbReference>
<evidence type="ECO:0000313" key="1">
    <source>
        <dbReference type="EMBL" id="MEX5721720.1"/>
    </source>
</evidence>
<protein>
    <submittedName>
        <fullName evidence="1">Uncharacterized protein</fullName>
    </submittedName>
</protein>